<comment type="caution">
    <text evidence="3">The sequence shown here is derived from an EMBL/GenBank/DDBJ whole genome shotgun (WGS) entry which is preliminary data.</text>
</comment>
<dbReference type="SUPFAM" id="SSF48452">
    <property type="entry name" value="TPR-like"/>
    <property type="match status" value="1"/>
</dbReference>
<protein>
    <submittedName>
        <fullName evidence="3">Tetratricopeptide repeat protein</fullName>
    </submittedName>
</protein>
<organism evidence="3 4">
    <name type="scientific">Polyangium fumosum</name>
    <dbReference type="NCBI Taxonomy" id="889272"/>
    <lineage>
        <taxon>Bacteria</taxon>
        <taxon>Pseudomonadati</taxon>
        <taxon>Myxococcota</taxon>
        <taxon>Polyangia</taxon>
        <taxon>Polyangiales</taxon>
        <taxon>Polyangiaceae</taxon>
        <taxon>Polyangium</taxon>
    </lineage>
</organism>
<dbReference type="InterPro" id="IPR019734">
    <property type="entry name" value="TPR_rpt"/>
</dbReference>
<dbReference type="Pfam" id="PF13174">
    <property type="entry name" value="TPR_6"/>
    <property type="match status" value="2"/>
</dbReference>
<evidence type="ECO:0000256" key="1">
    <source>
        <dbReference type="SAM" id="MobiDB-lite"/>
    </source>
</evidence>
<dbReference type="RefSeq" id="WP_136928698.1">
    <property type="nucleotide sequence ID" value="NZ_SSMQ01000008.1"/>
</dbReference>
<dbReference type="Proteomes" id="UP000309215">
    <property type="component" value="Unassembled WGS sequence"/>
</dbReference>
<evidence type="ECO:0000313" key="3">
    <source>
        <dbReference type="EMBL" id="TKD09899.1"/>
    </source>
</evidence>
<dbReference type="EMBL" id="SSMQ01000008">
    <property type="protein sequence ID" value="TKD09899.1"/>
    <property type="molecule type" value="Genomic_DNA"/>
</dbReference>
<name>A0A4U1JF86_9BACT</name>
<dbReference type="AlphaFoldDB" id="A0A4U1JF86"/>
<accession>A0A4U1JF86</accession>
<dbReference type="Gene3D" id="1.25.40.10">
    <property type="entry name" value="Tetratricopeptide repeat domain"/>
    <property type="match status" value="1"/>
</dbReference>
<feature type="chain" id="PRO_5020575965" evidence="2">
    <location>
        <begin position="20"/>
        <end position="321"/>
    </location>
</feature>
<feature type="region of interest" description="Disordered" evidence="1">
    <location>
        <begin position="40"/>
        <end position="60"/>
    </location>
</feature>
<gene>
    <name evidence="3" type="ORF">E8A74_09810</name>
</gene>
<keyword evidence="4" id="KW-1185">Reference proteome</keyword>
<dbReference type="OrthoDB" id="5476253at2"/>
<evidence type="ECO:0000313" key="4">
    <source>
        <dbReference type="Proteomes" id="UP000309215"/>
    </source>
</evidence>
<evidence type="ECO:0000256" key="2">
    <source>
        <dbReference type="SAM" id="SignalP"/>
    </source>
</evidence>
<keyword evidence="2" id="KW-0732">Signal</keyword>
<dbReference type="InterPro" id="IPR011990">
    <property type="entry name" value="TPR-like_helical_dom_sf"/>
</dbReference>
<feature type="signal peptide" evidence="2">
    <location>
        <begin position="1"/>
        <end position="19"/>
    </location>
</feature>
<sequence length="321" mass="34346">MRAVASPLLPLFVLLSACGGGPSAQQEPAKAPVVEVGAGHEAPPVSAQGPEEDGDAESRATNDVEALDTCIEHMREGRGLPERVKASPEASQYAQTLAAERAGNLDQAKEGYLKIVQQYPDSPYIPLVYFAFGELFFKDGQKDPIKLDFAEQSYDEVLKFPMPNNTAWIAANLRLAEVYRQNGDPPKALSSLKKVAEAAAKEPGASCAASLVPPARARLVAVYADVGRPSAAFDFFKTASGSNKGDERTTALAMVASLAELYVQQQKHDDAATALISAHARFYDTAYCQREGQLVTKLGPSLTATRRDQLASAHSVHCIAQ</sequence>
<proteinExistence type="predicted"/>
<reference evidence="3 4" key="1">
    <citation type="submission" date="2019-04" db="EMBL/GenBank/DDBJ databases">
        <authorList>
            <person name="Li Y."/>
            <person name="Wang J."/>
        </authorList>
    </citation>
    <scope>NUCLEOTIDE SEQUENCE [LARGE SCALE GENOMIC DNA]</scope>
    <source>
        <strain evidence="3 4">DSM 14668</strain>
    </source>
</reference>
<dbReference type="PROSITE" id="PS51257">
    <property type="entry name" value="PROKAR_LIPOPROTEIN"/>
    <property type="match status" value="1"/>
</dbReference>